<dbReference type="EMBL" id="MNCJ02000316">
    <property type="protein sequence ID" value="KAF5820540.1"/>
    <property type="molecule type" value="Genomic_DNA"/>
</dbReference>
<proteinExistence type="predicted"/>
<accession>A0A9K3JTT4</accession>
<evidence type="ECO:0000313" key="1">
    <source>
        <dbReference type="EMBL" id="KAF5820540.1"/>
    </source>
</evidence>
<evidence type="ECO:0000313" key="2">
    <source>
        <dbReference type="Proteomes" id="UP000215914"/>
    </source>
</evidence>
<reference evidence="1" key="2">
    <citation type="submission" date="2020-06" db="EMBL/GenBank/DDBJ databases">
        <title>Helianthus annuus Genome sequencing and assembly Release 2.</title>
        <authorList>
            <person name="Gouzy J."/>
            <person name="Langlade N."/>
            <person name="Munos S."/>
        </authorList>
    </citation>
    <scope>NUCLEOTIDE SEQUENCE</scope>
    <source>
        <tissue evidence="1">Leaves</tissue>
    </source>
</reference>
<dbReference type="AlphaFoldDB" id="A0A9K3JTT4"/>
<sequence>MTCSNQLKPPIRSILFGRSSQHNPIEPDKTPNSDHKIIKVLITIKKDQRVQSTCPVSVFCYWMLKASPHYHALFRLASITGEQTCNKFIEDPNI</sequence>
<dbReference type="Proteomes" id="UP000215914">
    <property type="component" value="Unassembled WGS sequence"/>
</dbReference>
<name>A0A9K3JTT4_HELAN</name>
<comment type="caution">
    <text evidence="1">The sequence shown here is derived from an EMBL/GenBank/DDBJ whole genome shotgun (WGS) entry which is preliminary data.</text>
</comment>
<dbReference type="Gramene" id="mRNA:HanXRQr2_Chr01g0003361">
    <property type="protein sequence ID" value="CDS:HanXRQr2_Chr01g0003361.1"/>
    <property type="gene ID" value="HanXRQr2_Chr01g0003361"/>
</dbReference>
<reference evidence="1" key="1">
    <citation type="journal article" date="2017" name="Nature">
        <title>The sunflower genome provides insights into oil metabolism, flowering and Asterid evolution.</title>
        <authorList>
            <person name="Badouin H."/>
            <person name="Gouzy J."/>
            <person name="Grassa C.J."/>
            <person name="Murat F."/>
            <person name="Staton S.E."/>
            <person name="Cottret L."/>
            <person name="Lelandais-Briere C."/>
            <person name="Owens G.L."/>
            <person name="Carrere S."/>
            <person name="Mayjonade B."/>
            <person name="Legrand L."/>
            <person name="Gill N."/>
            <person name="Kane N.C."/>
            <person name="Bowers J.E."/>
            <person name="Hubner S."/>
            <person name="Bellec A."/>
            <person name="Berard A."/>
            <person name="Berges H."/>
            <person name="Blanchet N."/>
            <person name="Boniface M.C."/>
            <person name="Brunel D."/>
            <person name="Catrice O."/>
            <person name="Chaidir N."/>
            <person name="Claudel C."/>
            <person name="Donnadieu C."/>
            <person name="Faraut T."/>
            <person name="Fievet G."/>
            <person name="Helmstetter N."/>
            <person name="King M."/>
            <person name="Knapp S.J."/>
            <person name="Lai Z."/>
            <person name="Le Paslier M.C."/>
            <person name="Lippi Y."/>
            <person name="Lorenzon L."/>
            <person name="Mandel J.R."/>
            <person name="Marage G."/>
            <person name="Marchand G."/>
            <person name="Marquand E."/>
            <person name="Bret-Mestries E."/>
            <person name="Morien E."/>
            <person name="Nambeesan S."/>
            <person name="Nguyen T."/>
            <person name="Pegot-Espagnet P."/>
            <person name="Pouilly N."/>
            <person name="Raftis F."/>
            <person name="Sallet E."/>
            <person name="Schiex T."/>
            <person name="Thomas J."/>
            <person name="Vandecasteele C."/>
            <person name="Vares D."/>
            <person name="Vear F."/>
            <person name="Vautrin S."/>
            <person name="Crespi M."/>
            <person name="Mangin B."/>
            <person name="Burke J.M."/>
            <person name="Salse J."/>
            <person name="Munos S."/>
            <person name="Vincourt P."/>
            <person name="Rieseberg L.H."/>
            <person name="Langlade N.B."/>
        </authorList>
    </citation>
    <scope>NUCLEOTIDE SEQUENCE</scope>
    <source>
        <tissue evidence="1">Leaves</tissue>
    </source>
</reference>
<keyword evidence="2" id="KW-1185">Reference proteome</keyword>
<gene>
    <name evidence="1" type="ORF">HanXRQr2_Chr01g0003361</name>
</gene>
<organism evidence="1 2">
    <name type="scientific">Helianthus annuus</name>
    <name type="common">Common sunflower</name>
    <dbReference type="NCBI Taxonomy" id="4232"/>
    <lineage>
        <taxon>Eukaryota</taxon>
        <taxon>Viridiplantae</taxon>
        <taxon>Streptophyta</taxon>
        <taxon>Embryophyta</taxon>
        <taxon>Tracheophyta</taxon>
        <taxon>Spermatophyta</taxon>
        <taxon>Magnoliopsida</taxon>
        <taxon>eudicotyledons</taxon>
        <taxon>Gunneridae</taxon>
        <taxon>Pentapetalae</taxon>
        <taxon>asterids</taxon>
        <taxon>campanulids</taxon>
        <taxon>Asterales</taxon>
        <taxon>Asteraceae</taxon>
        <taxon>Asteroideae</taxon>
        <taxon>Heliantheae alliance</taxon>
        <taxon>Heliantheae</taxon>
        <taxon>Helianthus</taxon>
    </lineage>
</organism>
<protein>
    <submittedName>
        <fullName evidence="1">Uncharacterized protein</fullName>
    </submittedName>
</protein>